<name>A0A1W1CWD2_9ZZZZ</name>
<reference evidence="1" key="1">
    <citation type="submission" date="2016-10" db="EMBL/GenBank/DDBJ databases">
        <authorList>
            <person name="de Groot N.N."/>
        </authorList>
    </citation>
    <scope>NUCLEOTIDE SEQUENCE</scope>
</reference>
<dbReference type="AlphaFoldDB" id="A0A1W1CWD2"/>
<protein>
    <submittedName>
        <fullName evidence="1">Putative outer membrane autotransporter barrel</fullName>
    </submittedName>
</protein>
<accession>A0A1W1CWD2</accession>
<dbReference type="EMBL" id="FPHM01000144">
    <property type="protein sequence ID" value="SFV70089.1"/>
    <property type="molecule type" value="Genomic_DNA"/>
</dbReference>
<organism evidence="1">
    <name type="scientific">hydrothermal vent metagenome</name>
    <dbReference type="NCBI Taxonomy" id="652676"/>
    <lineage>
        <taxon>unclassified sequences</taxon>
        <taxon>metagenomes</taxon>
        <taxon>ecological metagenomes</taxon>
    </lineage>
</organism>
<sequence>MKKTIAISIITSAILFGATVDNLTTDQVNKTLGSTVSNALVDQGTTAITGSADVDNLTITQKGDNGATGNLINNLTVNGDSVESTHIHQGLTTVVDATVNNVTINSDSSINGGEINGAGKVSQGETAVSGDSTLKDLKIESTNTINNANISGNVERHFVVSQGTLIVTDANTSDTDADNVDIKSTNMIDNDVAISDSTIRQSYTKIASGADITGLDLEQTNTIEGTSSISNDSKVGQGIVMVDEGSTGTISSIATNTLNNVNVEGSTVIQDYKNVHGGSNVAMDTHTAGEHHNTISNTDITPDSKVSQNTYNINGGSTLSLTSNTKHENYINDMDIDNSTVVQDAVDINNSTVTNLTIDSHNELTGVTATGSDINSSKVEQSVLVINNGSNIDGLSLTTNNAIRETDLTDGSNISQSYATFSNVQTTGGSAPVINNSNSVTGTALNNGSTLTQAELTASGTTLTNLTQTTTNSVDGATIDGSTVEQATIGITGGTVASLDIDAINTITTGTNISDSDVSQNHTNIEDSEVNELNIDQNNNISGGTLIASSTVTQGCVRIGSESCFSQGEQGAYVIKTDWALDDGEH</sequence>
<gene>
    <name evidence="1" type="ORF">MNB_SV-13-524</name>
</gene>
<proteinExistence type="predicted"/>
<evidence type="ECO:0000313" key="1">
    <source>
        <dbReference type="EMBL" id="SFV70089.1"/>
    </source>
</evidence>